<gene>
    <name evidence="1" type="ORF">GMARGA_LOCUS39592</name>
</gene>
<sequence>FSINFATHQTQSAANRELIRVVMEIKSGQRRGAPPLRFN</sequence>
<evidence type="ECO:0000313" key="2">
    <source>
        <dbReference type="Proteomes" id="UP000789901"/>
    </source>
</evidence>
<reference evidence="1 2" key="1">
    <citation type="submission" date="2021-06" db="EMBL/GenBank/DDBJ databases">
        <authorList>
            <person name="Kallberg Y."/>
            <person name="Tangrot J."/>
            <person name="Rosling A."/>
        </authorList>
    </citation>
    <scope>NUCLEOTIDE SEQUENCE [LARGE SCALE GENOMIC DNA]</scope>
    <source>
        <strain evidence="1 2">120-4 pot B 10/14</strain>
    </source>
</reference>
<keyword evidence="2" id="KW-1185">Reference proteome</keyword>
<comment type="caution">
    <text evidence="1">The sequence shown here is derived from an EMBL/GenBank/DDBJ whole genome shotgun (WGS) entry which is preliminary data.</text>
</comment>
<feature type="non-terminal residue" evidence="1">
    <location>
        <position position="1"/>
    </location>
</feature>
<dbReference type="Proteomes" id="UP000789901">
    <property type="component" value="Unassembled WGS sequence"/>
</dbReference>
<feature type="non-terminal residue" evidence="1">
    <location>
        <position position="39"/>
    </location>
</feature>
<evidence type="ECO:0000313" key="1">
    <source>
        <dbReference type="EMBL" id="CAG8849214.1"/>
    </source>
</evidence>
<organism evidence="1 2">
    <name type="scientific">Gigaspora margarita</name>
    <dbReference type="NCBI Taxonomy" id="4874"/>
    <lineage>
        <taxon>Eukaryota</taxon>
        <taxon>Fungi</taxon>
        <taxon>Fungi incertae sedis</taxon>
        <taxon>Mucoromycota</taxon>
        <taxon>Glomeromycotina</taxon>
        <taxon>Glomeromycetes</taxon>
        <taxon>Diversisporales</taxon>
        <taxon>Gigasporaceae</taxon>
        <taxon>Gigaspora</taxon>
    </lineage>
</organism>
<dbReference type="EMBL" id="CAJVQB010095272">
    <property type="protein sequence ID" value="CAG8849214.1"/>
    <property type="molecule type" value="Genomic_DNA"/>
</dbReference>
<accession>A0ABN7X6E0</accession>
<protein>
    <submittedName>
        <fullName evidence="1">8331_t:CDS:1</fullName>
    </submittedName>
</protein>
<name>A0ABN7X6E0_GIGMA</name>
<proteinExistence type="predicted"/>